<evidence type="ECO:0000313" key="11">
    <source>
        <dbReference type="EMBL" id="CAF4445432.1"/>
    </source>
</evidence>
<dbReference type="Proteomes" id="UP000663873">
    <property type="component" value="Unassembled WGS sequence"/>
</dbReference>
<dbReference type="EMBL" id="CAJNXB010004996">
    <property type="protein sequence ID" value="CAF3401335.1"/>
    <property type="molecule type" value="Genomic_DNA"/>
</dbReference>
<evidence type="ECO:0000313" key="8">
    <source>
        <dbReference type="EMBL" id="CAF3401335.1"/>
    </source>
</evidence>
<dbReference type="EMBL" id="CAJOBR010004898">
    <property type="protein sequence ID" value="CAF4799654.1"/>
    <property type="molecule type" value="Genomic_DNA"/>
</dbReference>
<proteinExistence type="predicted"/>
<sequence length="242" mass="26290">MAMMTTTDMTTIPSRNSQMRSQYSVADERQIQPYQHPGGYQAWAAEGSKEPFVSSNINRNDSVSFKKYLTTKCVMSFLIGFIICGIPLAIMGALYAQKISSNSSSGSSNPTSSTNLPTQCTSYTSIADTTRLTSYTSCVSCFWDISPYFMAGWYRFIAPGGTQMPAMPPSTGACGAAWPTWYNGTYPSTSGSTVSSAVCAQASGTLCHPSYYMPVSITNCNGYYVFYLTPVSTTNIRYCASF</sequence>
<keyword evidence="3" id="KW-0472">Membrane</keyword>
<feature type="domain" description="UMOD/GP2/OIT3-like D8C" evidence="4">
    <location>
        <begin position="156"/>
        <end position="240"/>
    </location>
</feature>
<dbReference type="Proteomes" id="UP000663862">
    <property type="component" value="Unassembled WGS sequence"/>
</dbReference>
<keyword evidence="1" id="KW-0732">Signal</keyword>
<dbReference type="Proteomes" id="UP000663833">
    <property type="component" value="Unassembled WGS sequence"/>
</dbReference>
<gene>
    <name evidence="6" type="ORF">FME351_LOCUS2670</name>
    <name evidence="7" type="ORF">GRG538_LOCUS4436</name>
    <name evidence="11" type="ORF">HFQ381_LOCUS23457</name>
    <name evidence="5" type="ORF">LUA448_LOCUS8912</name>
    <name evidence="12" type="ORF">QYT958_LOCUS23792</name>
    <name evidence="8" type="ORF">TIS948_LOCUS27735</name>
    <name evidence="10" type="ORF">TSG867_LOCUS15155</name>
    <name evidence="9" type="ORF">UJA718_LOCUS8142</name>
</gene>
<keyword evidence="3" id="KW-1133">Transmembrane helix</keyword>
<dbReference type="InterPro" id="IPR057774">
    <property type="entry name" value="D8C_UMOD/GP2/OIT3-like"/>
</dbReference>
<name>A0A820CSR4_9BILA</name>
<evidence type="ECO:0000256" key="3">
    <source>
        <dbReference type="SAM" id="Phobius"/>
    </source>
</evidence>
<dbReference type="OrthoDB" id="10035321at2759"/>
<evidence type="ECO:0000256" key="2">
    <source>
        <dbReference type="ARBA" id="ARBA00023157"/>
    </source>
</evidence>
<dbReference type="EMBL" id="CAJNYT010000222">
    <property type="protein sequence ID" value="CAF3338831.1"/>
    <property type="molecule type" value="Genomic_DNA"/>
</dbReference>
<dbReference type="Proteomes" id="UP000663851">
    <property type="component" value="Unassembled WGS sequence"/>
</dbReference>
<evidence type="ECO:0000313" key="10">
    <source>
        <dbReference type="EMBL" id="CAF4428673.1"/>
    </source>
</evidence>
<dbReference type="EMBL" id="CAJOBO010002336">
    <property type="protein sequence ID" value="CAF4445432.1"/>
    <property type="molecule type" value="Genomic_DNA"/>
</dbReference>
<dbReference type="EMBL" id="CAJNYD010001007">
    <property type="protein sequence ID" value="CAF3310246.1"/>
    <property type="molecule type" value="Genomic_DNA"/>
</dbReference>
<evidence type="ECO:0000313" key="5">
    <source>
        <dbReference type="EMBL" id="CAF3310246.1"/>
    </source>
</evidence>
<feature type="transmembrane region" description="Helical" evidence="3">
    <location>
        <begin position="74"/>
        <end position="96"/>
    </location>
</feature>
<dbReference type="Proteomes" id="UP000663872">
    <property type="component" value="Unassembled WGS sequence"/>
</dbReference>
<comment type="caution">
    <text evidence="9">The sequence shown here is derived from an EMBL/GenBank/DDBJ whole genome shotgun (WGS) entry which is preliminary data.</text>
</comment>
<reference evidence="9" key="1">
    <citation type="submission" date="2021-02" db="EMBL/GenBank/DDBJ databases">
        <authorList>
            <person name="Nowell W R."/>
        </authorList>
    </citation>
    <scope>NUCLEOTIDE SEQUENCE</scope>
</reference>
<dbReference type="Proteomes" id="UP000663825">
    <property type="component" value="Unassembled WGS sequence"/>
</dbReference>
<keyword evidence="2" id="KW-1015">Disulfide bond</keyword>
<keyword evidence="3" id="KW-0812">Transmembrane</keyword>
<evidence type="ECO:0000256" key="1">
    <source>
        <dbReference type="ARBA" id="ARBA00022729"/>
    </source>
</evidence>
<evidence type="ECO:0000313" key="6">
    <source>
        <dbReference type="EMBL" id="CAF3332168.1"/>
    </source>
</evidence>
<dbReference type="EMBL" id="CAJNYU010000157">
    <property type="protein sequence ID" value="CAF3332168.1"/>
    <property type="molecule type" value="Genomic_DNA"/>
</dbReference>
<evidence type="ECO:0000259" key="4">
    <source>
        <dbReference type="Pfam" id="PF23283"/>
    </source>
</evidence>
<dbReference type="AlphaFoldDB" id="A0A820CSR4"/>
<dbReference type="Pfam" id="PF23283">
    <property type="entry name" value="D8C_UMOD"/>
    <property type="match status" value="1"/>
</dbReference>
<evidence type="ECO:0000313" key="12">
    <source>
        <dbReference type="EMBL" id="CAF4799654.1"/>
    </source>
</evidence>
<protein>
    <recommendedName>
        <fullName evidence="4">UMOD/GP2/OIT3-like D8C domain-containing protein</fullName>
    </recommendedName>
</protein>
<dbReference type="Proteomes" id="UP000663869">
    <property type="component" value="Unassembled WGS sequence"/>
</dbReference>
<dbReference type="EMBL" id="CAJOBP010000849">
    <property type="protein sequence ID" value="CAF4227834.1"/>
    <property type="molecule type" value="Genomic_DNA"/>
</dbReference>
<accession>A0A820CSR4</accession>
<keyword evidence="13" id="KW-1185">Reference proteome</keyword>
<dbReference type="Proteomes" id="UP000663848">
    <property type="component" value="Unassembled WGS sequence"/>
</dbReference>
<organism evidence="9 13">
    <name type="scientific">Rotaria socialis</name>
    <dbReference type="NCBI Taxonomy" id="392032"/>
    <lineage>
        <taxon>Eukaryota</taxon>
        <taxon>Metazoa</taxon>
        <taxon>Spiralia</taxon>
        <taxon>Gnathifera</taxon>
        <taxon>Rotifera</taxon>
        <taxon>Eurotatoria</taxon>
        <taxon>Bdelloidea</taxon>
        <taxon>Philodinida</taxon>
        <taxon>Philodinidae</taxon>
        <taxon>Rotaria</taxon>
    </lineage>
</organism>
<evidence type="ECO:0000313" key="9">
    <source>
        <dbReference type="EMBL" id="CAF4227834.1"/>
    </source>
</evidence>
<evidence type="ECO:0000313" key="13">
    <source>
        <dbReference type="Proteomes" id="UP000663873"/>
    </source>
</evidence>
<dbReference type="EMBL" id="CAJOBQ010000874">
    <property type="protein sequence ID" value="CAF4428673.1"/>
    <property type="molecule type" value="Genomic_DNA"/>
</dbReference>
<evidence type="ECO:0000313" key="7">
    <source>
        <dbReference type="EMBL" id="CAF3338831.1"/>
    </source>
</evidence>